<feature type="transmembrane region" description="Helical" evidence="6">
    <location>
        <begin position="249"/>
        <end position="269"/>
    </location>
</feature>
<evidence type="ECO:0000256" key="6">
    <source>
        <dbReference type="SAM" id="Phobius"/>
    </source>
</evidence>
<feature type="transmembrane region" description="Helical" evidence="6">
    <location>
        <begin position="108"/>
        <end position="127"/>
    </location>
</feature>
<evidence type="ECO:0000256" key="3">
    <source>
        <dbReference type="ARBA" id="ARBA00022989"/>
    </source>
</evidence>
<protein>
    <submittedName>
        <fullName evidence="8">Tetraspanin-9-like isoform X1</fullName>
    </submittedName>
</protein>
<feature type="compositionally biased region" description="Acidic residues" evidence="5">
    <location>
        <begin position="17"/>
        <end position="32"/>
    </location>
</feature>
<evidence type="ECO:0000256" key="2">
    <source>
        <dbReference type="ARBA" id="ARBA00022692"/>
    </source>
</evidence>
<comment type="subcellular location">
    <subcellularLocation>
        <location evidence="1">Membrane</location>
        <topology evidence="1">Multi-pass membrane protein</topology>
    </subcellularLocation>
</comment>
<dbReference type="InterPro" id="IPR008952">
    <property type="entry name" value="Tetraspanin_EC2_sf"/>
</dbReference>
<feature type="region of interest" description="Disordered" evidence="5">
    <location>
        <begin position="1"/>
        <end position="36"/>
    </location>
</feature>
<dbReference type="KEGG" id="bvk:117240436"/>
<proteinExistence type="predicted"/>
<evidence type="ECO:0000256" key="5">
    <source>
        <dbReference type="SAM" id="MobiDB-lite"/>
    </source>
</evidence>
<evidence type="ECO:0000313" key="8">
    <source>
        <dbReference type="RefSeq" id="XP_033362387.1"/>
    </source>
</evidence>
<dbReference type="GO" id="GO:0005886">
    <property type="term" value="C:plasma membrane"/>
    <property type="evidence" value="ECO:0007669"/>
    <property type="project" value="TreeGrafter"/>
</dbReference>
<dbReference type="CDD" id="cd03127">
    <property type="entry name" value="tetraspanin_LEL"/>
    <property type="match status" value="1"/>
</dbReference>
<feature type="transmembrane region" description="Helical" evidence="6">
    <location>
        <begin position="65"/>
        <end position="88"/>
    </location>
</feature>
<dbReference type="Gene3D" id="1.10.1450.10">
    <property type="entry name" value="Tetraspanin"/>
    <property type="match status" value="1"/>
</dbReference>
<dbReference type="SUPFAM" id="SSF48652">
    <property type="entry name" value="Tetraspanin"/>
    <property type="match status" value="1"/>
</dbReference>
<gene>
    <name evidence="8" type="primary">LOC117240436</name>
</gene>
<keyword evidence="4 6" id="KW-0472">Membrane</keyword>
<dbReference type="Proteomes" id="UP000504631">
    <property type="component" value="Unplaced"/>
</dbReference>
<dbReference type="InterPro" id="IPR018499">
    <property type="entry name" value="Tetraspanin/Peripherin"/>
</dbReference>
<organism evidence="7 8">
    <name type="scientific">Bombus vosnesenskii</name>
    <dbReference type="NCBI Taxonomy" id="207650"/>
    <lineage>
        <taxon>Eukaryota</taxon>
        <taxon>Metazoa</taxon>
        <taxon>Ecdysozoa</taxon>
        <taxon>Arthropoda</taxon>
        <taxon>Hexapoda</taxon>
        <taxon>Insecta</taxon>
        <taxon>Pterygota</taxon>
        <taxon>Neoptera</taxon>
        <taxon>Endopterygota</taxon>
        <taxon>Hymenoptera</taxon>
        <taxon>Apocrita</taxon>
        <taxon>Aculeata</taxon>
        <taxon>Apoidea</taxon>
        <taxon>Anthophila</taxon>
        <taxon>Apidae</taxon>
        <taxon>Bombus</taxon>
        <taxon>Pyrobombus</taxon>
    </lineage>
</organism>
<dbReference type="GeneID" id="117240436"/>
<keyword evidence="3 6" id="KW-1133">Transmembrane helix</keyword>
<keyword evidence="2 6" id="KW-0812">Transmembrane</keyword>
<accession>A0A6J3LAJ9</accession>
<dbReference type="Pfam" id="PF00335">
    <property type="entry name" value="Tetraspanin"/>
    <property type="match status" value="1"/>
</dbReference>
<sequence>MNWNKFFTGTADHGDYGNEEETETEDDEDITDSTETVSTDKKSHFLGMHFHKLSHNDLPQQCIKLAFLIINITTLIAGIVGIVTSIWIFTDNRIMTRLIDQRFHVTSLLFISFIGSLVSSLGILGVLRRRRKFLNIYALCYLTFLCIIFISAIMSFWIFEEITKRIQFDMNTAIEGYHSSSWSREAWDNTHRYLKCCGVKSAMDWAKYHVEIPTSCCSRSIGQCLQMTEAVAYKSGCLKNAILLLKSHIHTISISVLLIFLTIVSRIILCVNIRDLSKYVDMILGVNTLYKNDKKTLRQYTINILPTYFETACTQSRSESLNYFPVSVNEFRSCALYTC</sequence>
<dbReference type="AlphaFoldDB" id="A0A6J3LAJ9"/>
<name>A0A6J3LAJ9_9HYME</name>
<evidence type="ECO:0000256" key="4">
    <source>
        <dbReference type="ARBA" id="ARBA00023136"/>
    </source>
</evidence>
<reference evidence="8" key="1">
    <citation type="submission" date="2025-08" db="UniProtKB">
        <authorList>
            <consortium name="RefSeq"/>
        </authorList>
    </citation>
    <scope>IDENTIFICATION</scope>
    <source>
        <tissue evidence="8">Muscle</tissue>
    </source>
</reference>
<feature type="transmembrane region" description="Helical" evidence="6">
    <location>
        <begin position="139"/>
        <end position="159"/>
    </location>
</feature>
<dbReference type="PANTHER" id="PTHR19282">
    <property type="entry name" value="TETRASPANIN"/>
    <property type="match status" value="1"/>
</dbReference>
<evidence type="ECO:0000256" key="1">
    <source>
        <dbReference type="ARBA" id="ARBA00004141"/>
    </source>
</evidence>
<keyword evidence="7" id="KW-1185">Reference proteome</keyword>
<dbReference type="RefSeq" id="XP_033362387.1">
    <property type="nucleotide sequence ID" value="XM_033506496.1"/>
</dbReference>
<dbReference type="PANTHER" id="PTHR19282:SF477">
    <property type="entry name" value="TETRASPANIN"/>
    <property type="match status" value="1"/>
</dbReference>
<evidence type="ECO:0000313" key="7">
    <source>
        <dbReference type="Proteomes" id="UP000504631"/>
    </source>
</evidence>